<dbReference type="RefSeq" id="WP_072872548.1">
    <property type="nucleotide sequence ID" value="NZ_FRAF01000001.1"/>
</dbReference>
<protein>
    <submittedName>
        <fullName evidence="2">Uncharacterized protein</fullName>
    </submittedName>
</protein>
<organism evidence="2 3">
    <name type="scientific">Alicyclobacillus tolerans</name>
    <dbReference type="NCBI Taxonomy" id="90970"/>
    <lineage>
        <taxon>Bacteria</taxon>
        <taxon>Bacillati</taxon>
        <taxon>Bacillota</taxon>
        <taxon>Bacilli</taxon>
        <taxon>Bacillales</taxon>
        <taxon>Alicyclobacillaceae</taxon>
        <taxon>Alicyclobacillus</taxon>
    </lineage>
</organism>
<feature type="transmembrane region" description="Helical" evidence="1">
    <location>
        <begin position="23"/>
        <end position="45"/>
    </location>
</feature>
<evidence type="ECO:0000313" key="2">
    <source>
        <dbReference type="EMBL" id="SHJ49110.1"/>
    </source>
</evidence>
<keyword evidence="1" id="KW-0812">Transmembrane</keyword>
<gene>
    <name evidence="2" type="ORF">SAMN05443507_10126</name>
</gene>
<name>A0A1M6JR42_9BACL</name>
<dbReference type="EMBL" id="FRAF01000001">
    <property type="protein sequence ID" value="SHJ49110.1"/>
    <property type="molecule type" value="Genomic_DNA"/>
</dbReference>
<dbReference type="AlphaFoldDB" id="A0A1M6JR42"/>
<proteinExistence type="predicted"/>
<evidence type="ECO:0000256" key="1">
    <source>
        <dbReference type="SAM" id="Phobius"/>
    </source>
</evidence>
<keyword evidence="3" id="KW-1185">Reference proteome</keyword>
<keyword evidence="1" id="KW-0472">Membrane</keyword>
<feature type="transmembrane region" description="Helical" evidence="1">
    <location>
        <begin position="57"/>
        <end position="79"/>
    </location>
</feature>
<sequence>MKRDAVESERNNNEEVSSVGNRWVFVVMFGVPGLLFIFIAVPVIMDVYNIHSSLAKNIVVFTLFVILMSVLVTVIVRGYRKRRSM</sequence>
<reference evidence="3" key="1">
    <citation type="submission" date="2016-11" db="EMBL/GenBank/DDBJ databases">
        <authorList>
            <person name="Varghese N."/>
            <person name="Submissions S."/>
        </authorList>
    </citation>
    <scope>NUCLEOTIDE SEQUENCE [LARGE SCALE GENOMIC DNA]</scope>
    <source>
        <strain evidence="3">USBA-503</strain>
    </source>
</reference>
<evidence type="ECO:0000313" key="3">
    <source>
        <dbReference type="Proteomes" id="UP000184016"/>
    </source>
</evidence>
<accession>A0A1M6JR42</accession>
<dbReference type="Proteomes" id="UP000184016">
    <property type="component" value="Unassembled WGS sequence"/>
</dbReference>
<keyword evidence="1" id="KW-1133">Transmembrane helix</keyword>